<feature type="domain" description="AMP-dependent synthetase/ligase" evidence="6">
    <location>
        <begin position="30"/>
        <end position="403"/>
    </location>
</feature>
<proteinExistence type="inferred from homology"/>
<gene>
    <name evidence="8" type="ORF">BQ2448_5991</name>
</gene>
<evidence type="ECO:0000256" key="1">
    <source>
        <dbReference type="ARBA" id="ARBA00006432"/>
    </source>
</evidence>
<dbReference type="Gene3D" id="3.30.300.30">
    <property type="match status" value="1"/>
</dbReference>
<dbReference type="EMBL" id="FMSP01000001">
    <property type="protein sequence ID" value="SCV67345.1"/>
    <property type="molecule type" value="Genomic_DNA"/>
</dbReference>
<dbReference type="AlphaFoldDB" id="A0A238F2V7"/>
<name>A0A238F2V7_9BASI</name>
<reference evidence="9" key="1">
    <citation type="submission" date="2016-09" db="EMBL/GenBank/DDBJ databases">
        <authorList>
            <person name="Jeantristanb JTB J.-T."/>
            <person name="Ricardo R."/>
        </authorList>
    </citation>
    <scope>NUCLEOTIDE SEQUENCE [LARGE SCALE GENOMIC DNA]</scope>
</reference>
<comment type="similarity">
    <text evidence="1">Belongs to the ATP-dependent AMP-binding enzyme family.</text>
</comment>
<dbReference type="InterPro" id="IPR025110">
    <property type="entry name" value="AMP-bd_C"/>
</dbReference>
<feature type="region of interest" description="Disordered" evidence="5">
    <location>
        <begin position="150"/>
        <end position="169"/>
    </location>
</feature>
<keyword evidence="2" id="KW-0436">Ligase</keyword>
<evidence type="ECO:0000313" key="8">
    <source>
        <dbReference type="EMBL" id="SCV67345.1"/>
    </source>
</evidence>
<feature type="domain" description="AMP-binding enzyme C-terminal" evidence="7">
    <location>
        <begin position="455"/>
        <end position="530"/>
    </location>
</feature>
<keyword evidence="4" id="KW-0067">ATP-binding</keyword>
<dbReference type="InterPro" id="IPR045851">
    <property type="entry name" value="AMP-bd_C_sf"/>
</dbReference>
<dbReference type="InterPro" id="IPR042099">
    <property type="entry name" value="ANL_N_sf"/>
</dbReference>
<dbReference type="CDD" id="cd05926">
    <property type="entry name" value="FACL_fum10p_like"/>
    <property type="match status" value="1"/>
</dbReference>
<dbReference type="PANTHER" id="PTHR43201">
    <property type="entry name" value="ACYL-COA SYNTHETASE"/>
    <property type="match status" value="1"/>
</dbReference>
<evidence type="ECO:0000259" key="6">
    <source>
        <dbReference type="Pfam" id="PF00501"/>
    </source>
</evidence>
<dbReference type="InterPro" id="IPR045310">
    <property type="entry name" value="Pcs60-like"/>
</dbReference>
<keyword evidence="9" id="KW-1185">Reference proteome</keyword>
<dbReference type="GO" id="GO:0006631">
    <property type="term" value="P:fatty acid metabolic process"/>
    <property type="evidence" value="ECO:0007669"/>
    <property type="project" value="TreeGrafter"/>
</dbReference>
<evidence type="ECO:0000256" key="2">
    <source>
        <dbReference type="ARBA" id="ARBA00022598"/>
    </source>
</evidence>
<dbReference type="InterPro" id="IPR020845">
    <property type="entry name" value="AMP-binding_CS"/>
</dbReference>
<dbReference type="Proteomes" id="UP000198372">
    <property type="component" value="Unassembled WGS sequence"/>
</dbReference>
<evidence type="ECO:0000256" key="5">
    <source>
        <dbReference type="SAM" id="MobiDB-lite"/>
    </source>
</evidence>
<evidence type="ECO:0000256" key="4">
    <source>
        <dbReference type="ARBA" id="ARBA00022840"/>
    </source>
</evidence>
<dbReference type="PANTHER" id="PTHR43201:SF5">
    <property type="entry name" value="MEDIUM-CHAIN ACYL-COA LIGASE ACSF2, MITOCHONDRIAL"/>
    <property type="match status" value="1"/>
</dbReference>
<evidence type="ECO:0000259" key="7">
    <source>
        <dbReference type="Pfam" id="PF13193"/>
    </source>
</evidence>
<dbReference type="PROSITE" id="PS00455">
    <property type="entry name" value="AMP_BINDING"/>
    <property type="match status" value="1"/>
</dbReference>
<keyword evidence="3" id="KW-0547">Nucleotide-binding</keyword>
<dbReference type="GO" id="GO:0031956">
    <property type="term" value="F:medium-chain fatty acid-CoA ligase activity"/>
    <property type="evidence" value="ECO:0007669"/>
    <property type="project" value="TreeGrafter"/>
</dbReference>
<organism evidence="8 9">
    <name type="scientific">Microbotryum intermedium</name>
    <dbReference type="NCBI Taxonomy" id="269621"/>
    <lineage>
        <taxon>Eukaryota</taxon>
        <taxon>Fungi</taxon>
        <taxon>Dikarya</taxon>
        <taxon>Basidiomycota</taxon>
        <taxon>Pucciniomycotina</taxon>
        <taxon>Microbotryomycetes</taxon>
        <taxon>Microbotryales</taxon>
        <taxon>Microbotryaceae</taxon>
        <taxon>Microbotryum</taxon>
    </lineage>
</organism>
<dbReference type="STRING" id="269621.A0A238F2V7"/>
<evidence type="ECO:0000256" key="3">
    <source>
        <dbReference type="ARBA" id="ARBA00022741"/>
    </source>
</evidence>
<accession>A0A238F2V7</accession>
<sequence>MAVARTLLSPFARPSPSPAILLPASSHLPNTTLNYRQLADHIDSVRQQLEAWSGALQVGDVVSMSLINGPEFAVAFLGVGSHRCVTAPLNPAYNPSEVSFYLEDTQSRLILVPSGAIKTNHSAVQAARKLNVPIAEISFDGKRVVLQFEKDSKSGSGGKQIQGSGQPREDDVALVLHTSGTTGRPKAVPLTHLNLATTMQNIINTYKLTSRDRTYLVMPLFHVHGLLAGFLAPLLSGGSVVIPPKFSAGTFWSEFIDSKANWYTVRTLLHSHNSTPSGMSSSNSRRWVFFVHQAVPTIHQILLSTKMPNPIPEIRFIRSCSSALAPATLEKVEKAFNAPVLEAYAMTEAAHQMTSNPLPPMARKPGTVGIGQGVSIRILSLTEDKDVEEGEVAIKGSNVTLGYINNDKANKESFTKDGYFTTGDRGKLDAEGYLTLTGRLKELINRGGEKISPLEVDAALLSLQNVNEAVAFGVPDLKYGEKVWACVVVKEGSGLKEKAIIEEVRKKISSFKCPEKVFVLDSIPKGPTGKINRRNLATKFAQQEKENEGKAKL</sequence>
<dbReference type="OrthoDB" id="10253115at2759"/>
<dbReference type="SUPFAM" id="SSF56801">
    <property type="entry name" value="Acetyl-CoA synthetase-like"/>
    <property type="match status" value="1"/>
</dbReference>
<dbReference type="Pfam" id="PF00501">
    <property type="entry name" value="AMP-binding"/>
    <property type="match status" value="1"/>
</dbReference>
<evidence type="ECO:0000313" key="9">
    <source>
        <dbReference type="Proteomes" id="UP000198372"/>
    </source>
</evidence>
<dbReference type="Gene3D" id="3.40.50.12780">
    <property type="entry name" value="N-terminal domain of ligase-like"/>
    <property type="match status" value="1"/>
</dbReference>
<dbReference type="GO" id="GO:0005524">
    <property type="term" value="F:ATP binding"/>
    <property type="evidence" value="ECO:0007669"/>
    <property type="project" value="UniProtKB-KW"/>
</dbReference>
<dbReference type="InterPro" id="IPR000873">
    <property type="entry name" value="AMP-dep_synth/lig_dom"/>
</dbReference>
<protein>
    <submittedName>
        <fullName evidence="8">BQ2448_5991 protein</fullName>
    </submittedName>
</protein>
<dbReference type="Pfam" id="PF13193">
    <property type="entry name" value="AMP-binding_C"/>
    <property type="match status" value="1"/>
</dbReference>